<gene>
    <name evidence="2" type="ORF">ACFSBW_17380</name>
</gene>
<dbReference type="EMBL" id="JBHUDM010000006">
    <property type="protein sequence ID" value="MFD1643641.1"/>
    <property type="molecule type" value="Genomic_DNA"/>
</dbReference>
<keyword evidence="1" id="KW-1133">Transmembrane helix</keyword>
<comment type="caution">
    <text evidence="2">The sequence shown here is derived from an EMBL/GenBank/DDBJ whole genome shotgun (WGS) entry which is preliminary data.</text>
</comment>
<dbReference type="Pfam" id="PF24365">
    <property type="entry name" value="DUF7521"/>
    <property type="match status" value="1"/>
</dbReference>
<evidence type="ECO:0000256" key="1">
    <source>
        <dbReference type="SAM" id="Phobius"/>
    </source>
</evidence>
<sequence length="109" mass="11803">MLGRETTLYLVLLASTLLALALGLTIVFQAYRGYRRNDSTRMLYLAVGLGFVTIAPFGLSLGFALLTPFVPNATGLRVSVLPLLRRLLEITGLGLILYSLYSPRLGGSV</sequence>
<dbReference type="RefSeq" id="WP_256397625.1">
    <property type="nucleotide sequence ID" value="NZ_JANHDJ010000008.1"/>
</dbReference>
<keyword evidence="3" id="KW-1185">Reference proteome</keyword>
<keyword evidence="1" id="KW-0812">Transmembrane</keyword>
<dbReference type="Proteomes" id="UP001597052">
    <property type="component" value="Unassembled WGS sequence"/>
</dbReference>
<evidence type="ECO:0000313" key="2">
    <source>
        <dbReference type="EMBL" id="MFD1643641.1"/>
    </source>
</evidence>
<protein>
    <submittedName>
        <fullName evidence="2">Uncharacterized protein</fullName>
    </submittedName>
</protein>
<feature type="transmembrane region" description="Helical" evidence="1">
    <location>
        <begin position="43"/>
        <end position="63"/>
    </location>
</feature>
<organism evidence="2 3">
    <name type="scientific">Halohasta litorea</name>
    <dbReference type="NCBI Taxonomy" id="869891"/>
    <lineage>
        <taxon>Archaea</taxon>
        <taxon>Methanobacteriati</taxon>
        <taxon>Methanobacteriota</taxon>
        <taxon>Stenosarchaea group</taxon>
        <taxon>Halobacteria</taxon>
        <taxon>Halobacteriales</taxon>
        <taxon>Haloferacaceae</taxon>
        <taxon>Halohasta</taxon>
    </lineage>
</organism>
<accession>A0ABD6DBD7</accession>
<keyword evidence="1" id="KW-0472">Membrane</keyword>
<dbReference type="AlphaFoldDB" id="A0ABD6DBD7"/>
<evidence type="ECO:0000313" key="3">
    <source>
        <dbReference type="Proteomes" id="UP001597052"/>
    </source>
</evidence>
<reference evidence="2 3" key="1">
    <citation type="journal article" date="2019" name="Int. J. Syst. Evol. Microbiol.">
        <title>The Global Catalogue of Microorganisms (GCM) 10K type strain sequencing project: providing services to taxonomists for standard genome sequencing and annotation.</title>
        <authorList>
            <consortium name="The Broad Institute Genomics Platform"/>
            <consortium name="The Broad Institute Genome Sequencing Center for Infectious Disease"/>
            <person name="Wu L."/>
            <person name="Ma J."/>
        </authorList>
    </citation>
    <scope>NUCLEOTIDE SEQUENCE [LARGE SCALE GENOMIC DNA]</scope>
    <source>
        <strain evidence="2 3">CGMCC 1.10593</strain>
    </source>
</reference>
<name>A0ABD6DBD7_9EURY</name>
<proteinExistence type="predicted"/>
<feature type="transmembrane region" description="Helical" evidence="1">
    <location>
        <begin position="6"/>
        <end position="31"/>
    </location>
</feature>
<dbReference type="InterPro" id="IPR055943">
    <property type="entry name" value="DUF7521"/>
</dbReference>